<accession>A0AAV5LCQ9</accession>
<evidence type="ECO:0000313" key="3">
    <source>
        <dbReference type="Proteomes" id="UP001054252"/>
    </source>
</evidence>
<dbReference type="EMBL" id="BPVZ01000108">
    <property type="protein sequence ID" value="GKV35033.1"/>
    <property type="molecule type" value="Genomic_DNA"/>
</dbReference>
<evidence type="ECO:0000313" key="2">
    <source>
        <dbReference type="EMBL" id="GKV35033.1"/>
    </source>
</evidence>
<protein>
    <recommendedName>
        <fullName evidence="1">Endonuclease/exonuclease/phosphatase domain-containing protein</fullName>
    </recommendedName>
</protein>
<gene>
    <name evidence="2" type="ORF">SLEP1_g43353</name>
</gene>
<proteinExistence type="predicted"/>
<evidence type="ECO:0000259" key="1">
    <source>
        <dbReference type="Pfam" id="PF03372"/>
    </source>
</evidence>
<keyword evidence="3" id="KW-1185">Reference proteome</keyword>
<sequence length="203" mass="23722">MSSVTILAWNFRGLDLLWHLIGFYGQLEIGRHHESWALLKSLKSSSTLPWVCLGDFNEITKQSEKMGYKGPRFTFVRKHHDSVLRERLDRVLMNHAWEEQFPGSISHHLLTVRSDHSTILLKVQRRVQHVGRKGDRQFRFENYWLNDDESESIVREAWSQEMSASMMDRVLAKIARCGVLLPDWSAHKFGNLPGRIKKLQSNL</sequence>
<dbReference type="GO" id="GO:0003824">
    <property type="term" value="F:catalytic activity"/>
    <property type="evidence" value="ECO:0007669"/>
    <property type="project" value="InterPro"/>
</dbReference>
<comment type="caution">
    <text evidence="2">The sequence shown here is derived from an EMBL/GenBank/DDBJ whole genome shotgun (WGS) entry which is preliminary data.</text>
</comment>
<dbReference type="PANTHER" id="PTHR33710:SF77">
    <property type="entry name" value="DNASE I-LIKE SUPERFAMILY PROTEIN"/>
    <property type="match status" value="1"/>
</dbReference>
<dbReference type="PANTHER" id="PTHR33710">
    <property type="entry name" value="BNAC02G09200D PROTEIN"/>
    <property type="match status" value="1"/>
</dbReference>
<dbReference type="Pfam" id="PF03372">
    <property type="entry name" value="Exo_endo_phos"/>
    <property type="match status" value="1"/>
</dbReference>
<dbReference type="Gene3D" id="3.60.10.10">
    <property type="entry name" value="Endonuclease/exonuclease/phosphatase"/>
    <property type="match status" value="1"/>
</dbReference>
<dbReference type="Proteomes" id="UP001054252">
    <property type="component" value="Unassembled WGS sequence"/>
</dbReference>
<dbReference type="InterPro" id="IPR005135">
    <property type="entry name" value="Endo/exonuclease/phosphatase"/>
</dbReference>
<feature type="domain" description="Endonuclease/exonuclease/phosphatase" evidence="1">
    <location>
        <begin position="28"/>
        <end position="116"/>
    </location>
</feature>
<dbReference type="AlphaFoldDB" id="A0AAV5LCQ9"/>
<dbReference type="SUPFAM" id="SSF56219">
    <property type="entry name" value="DNase I-like"/>
    <property type="match status" value="1"/>
</dbReference>
<reference evidence="2 3" key="1">
    <citation type="journal article" date="2021" name="Commun. Biol.">
        <title>The genome of Shorea leprosula (Dipterocarpaceae) highlights the ecological relevance of drought in aseasonal tropical rainforests.</title>
        <authorList>
            <person name="Ng K.K.S."/>
            <person name="Kobayashi M.J."/>
            <person name="Fawcett J.A."/>
            <person name="Hatakeyama M."/>
            <person name="Paape T."/>
            <person name="Ng C.H."/>
            <person name="Ang C.C."/>
            <person name="Tnah L.H."/>
            <person name="Lee C.T."/>
            <person name="Nishiyama T."/>
            <person name="Sese J."/>
            <person name="O'Brien M.J."/>
            <person name="Copetti D."/>
            <person name="Mohd Noor M.I."/>
            <person name="Ong R.C."/>
            <person name="Putra M."/>
            <person name="Sireger I.Z."/>
            <person name="Indrioko S."/>
            <person name="Kosugi Y."/>
            <person name="Izuno A."/>
            <person name="Isagi Y."/>
            <person name="Lee S.L."/>
            <person name="Shimizu K.K."/>
        </authorList>
    </citation>
    <scope>NUCLEOTIDE SEQUENCE [LARGE SCALE GENOMIC DNA]</scope>
    <source>
        <strain evidence="2">214</strain>
    </source>
</reference>
<dbReference type="InterPro" id="IPR036691">
    <property type="entry name" value="Endo/exonu/phosph_ase_sf"/>
</dbReference>
<name>A0AAV5LCQ9_9ROSI</name>
<organism evidence="2 3">
    <name type="scientific">Rubroshorea leprosula</name>
    <dbReference type="NCBI Taxonomy" id="152421"/>
    <lineage>
        <taxon>Eukaryota</taxon>
        <taxon>Viridiplantae</taxon>
        <taxon>Streptophyta</taxon>
        <taxon>Embryophyta</taxon>
        <taxon>Tracheophyta</taxon>
        <taxon>Spermatophyta</taxon>
        <taxon>Magnoliopsida</taxon>
        <taxon>eudicotyledons</taxon>
        <taxon>Gunneridae</taxon>
        <taxon>Pentapetalae</taxon>
        <taxon>rosids</taxon>
        <taxon>malvids</taxon>
        <taxon>Malvales</taxon>
        <taxon>Dipterocarpaceae</taxon>
        <taxon>Rubroshorea</taxon>
    </lineage>
</organism>